<protein>
    <submittedName>
        <fullName evidence="1">Uncharacterized protein</fullName>
    </submittedName>
</protein>
<sequence>MTSFFTKSSKAGEGTSPDWTTELRSSFFV</sequence>
<dbReference type="AlphaFoldDB" id="A0A392TL58"/>
<keyword evidence="2" id="KW-1185">Reference proteome</keyword>
<name>A0A392TL58_9FABA</name>
<accession>A0A392TL58</accession>
<evidence type="ECO:0000313" key="1">
    <source>
        <dbReference type="EMBL" id="MCI61909.1"/>
    </source>
</evidence>
<proteinExistence type="predicted"/>
<dbReference type="Proteomes" id="UP000265520">
    <property type="component" value="Unassembled WGS sequence"/>
</dbReference>
<evidence type="ECO:0000313" key="2">
    <source>
        <dbReference type="Proteomes" id="UP000265520"/>
    </source>
</evidence>
<comment type="caution">
    <text evidence="1">The sequence shown here is derived from an EMBL/GenBank/DDBJ whole genome shotgun (WGS) entry which is preliminary data.</text>
</comment>
<organism evidence="1 2">
    <name type="scientific">Trifolium medium</name>
    <dbReference type="NCBI Taxonomy" id="97028"/>
    <lineage>
        <taxon>Eukaryota</taxon>
        <taxon>Viridiplantae</taxon>
        <taxon>Streptophyta</taxon>
        <taxon>Embryophyta</taxon>
        <taxon>Tracheophyta</taxon>
        <taxon>Spermatophyta</taxon>
        <taxon>Magnoliopsida</taxon>
        <taxon>eudicotyledons</taxon>
        <taxon>Gunneridae</taxon>
        <taxon>Pentapetalae</taxon>
        <taxon>rosids</taxon>
        <taxon>fabids</taxon>
        <taxon>Fabales</taxon>
        <taxon>Fabaceae</taxon>
        <taxon>Papilionoideae</taxon>
        <taxon>50 kb inversion clade</taxon>
        <taxon>NPAAA clade</taxon>
        <taxon>Hologalegina</taxon>
        <taxon>IRL clade</taxon>
        <taxon>Trifolieae</taxon>
        <taxon>Trifolium</taxon>
    </lineage>
</organism>
<reference evidence="1 2" key="1">
    <citation type="journal article" date="2018" name="Front. Plant Sci.">
        <title>Red Clover (Trifolium pratense) and Zigzag Clover (T. medium) - A Picture of Genomic Similarities and Differences.</title>
        <authorList>
            <person name="Dluhosova J."/>
            <person name="Istvanek J."/>
            <person name="Nedelnik J."/>
            <person name="Repkova J."/>
        </authorList>
    </citation>
    <scope>NUCLEOTIDE SEQUENCE [LARGE SCALE GENOMIC DNA]</scope>
    <source>
        <strain evidence="2">cv. 10/8</strain>
        <tissue evidence="1">Leaf</tissue>
    </source>
</reference>
<dbReference type="EMBL" id="LXQA010608872">
    <property type="protein sequence ID" value="MCI61909.1"/>
    <property type="molecule type" value="Genomic_DNA"/>
</dbReference>
<feature type="non-terminal residue" evidence="1">
    <location>
        <position position="29"/>
    </location>
</feature>